<feature type="region of interest" description="Disordered" evidence="1">
    <location>
        <begin position="251"/>
        <end position="335"/>
    </location>
</feature>
<evidence type="ECO:0000313" key="2">
    <source>
        <dbReference type="EMBL" id="KIJ08706.1"/>
    </source>
</evidence>
<dbReference type="Proteomes" id="UP000053647">
    <property type="component" value="Unassembled WGS sequence"/>
</dbReference>
<feature type="compositionally biased region" description="Basic and acidic residues" evidence="1">
    <location>
        <begin position="315"/>
        <end position="327"/>
    </location>
</feature>
<dbReference type="AlphaFoldDB" id="A0A0C9TNB8"/>
<evidence type="ECO:0000313" key="3">
    <source>
        <dbReference type="Proteomes" id="UP000053647"/>
    </source>
</evidence>
<name>A0A0C9TNB8_PAXIN</name>
<feature type="compositionally biased region" description="Polar residues" evidence="1">
    <location>
        <begin position="271"/>
        <end position="288"/>
    </location>
</feature>
<dbReference type="EMBL" id="KN819570">
    <property type="protein sequence ID" value="KIJ08706.1"/>
    <property type="molecule type" value="Genomic_DNA"/>
</dbReference>
<keyword evidence="3" id="KW-1185">Reference proteome</keyword>
<sequence>MPYLNYPSIRRLWTVDQLTHLYLEEDVHNHILIEPIGIFNHVNDPLIRDAPVTAHKIVLWPTLAGTWLEHPDHPQNLAVIDVAGPTGSSDIYINETTVSVLEALNLPVVTKSYDDVHLSRCLVHHQGYEKSSIGSKYKIHYSLRTDEDDYDIHPFYYTNQFQDPNDHEDPPSPTYDIPTIQKWNEVVDADARRRYWALRGGIELHERMARRSEMLAVAIAANASLPWNKKRKYAEMEEEVLNTIAQEGFDNKRVRREPEEANRAQVLPDTFSDNSKPTQDEGSSSNTAPALDARPIRNRKLALPTQEETLNLGRRPGDQFRYHRDVDQSTNVGPY</sequence>
<reference evidence="2 3" key="1">
    <citation type="submission" date="2014-06" db="EMBL/GenBank/DDBJ databases">
        <authorList>
            <consortium name="DOE Joint Genome Institute"/>
            <person name="Kuo A."/>
            <person name="Kohler A."/>
            <person name="Nagy L.G."/>
            <person name="Floudas D."/>
            <person name="Copeland A."/>
            <person name="Barry K.W."/>
            <person name="Cichocki N."/>
            <person name="Veneault-Fourrey C."/>
            <person name="LaButti K."/>
            <person name="Lindquist E.A."/>
            <person name="Lipzen A."/>
            <person name="Lundell T."/>
            <person name="Morin E."/>
            <person name="Murat C."/>
            <person name="Sun H."/>
            <person name="Tunlid A."/>
            <person name="Henrissat B."/>
            <person name="Grigoriev I.V."/>
            <person name="Hibbett D.S."/>
            <person name="Martin F."/>
            <person name="Nordberg H.P."/>
            <person name="Cantor M.N."/>
            <person name="Hua S.X."/>
        </authorList>
    </citation>
    <scope>NUCLEOTIDE SEQUENCE [LARGE SCALE GENOMIC DNA]</scope>
    <source>
        <strain evidence="2 3">ATCC 200175</strain>
    </source>
</reference>
<reference evidence="3" key="2">
    <citation type="submission" date="2015-01" db="EMBL/GenBank/DDBJ databases">
        <title>Evolutionary Origins and Diversification of the Mycorrhizal Mutualists.</title>
        <authorList>
            <consortium name="DOE Joint Genome Institute"/>
            <consortium name="Mycorrhizal Genomics Consortium"/>
            <person name="Kohler A."/>
            <person name="Kuo A."/>
            <person name="Nagy L.G."/>
            <person name="Floudas D."/>
            <person name="Copeland A."/>
            <person name="Barry K.W."/>
            <person name="Cichocki N."/>
            <person name="Veneault-Fourrey C."/>
            <person name="LaButti K."/>
            <person name="Lindquist E.A."/>
            <person name="Lipzen A."/>
            <person name="Lundell T."/>
            <person name="Morin E."/>
            <person name="Murat C."/>
            <person name="Riley R."/>
            <person name="Ohm R."/>
            <person name="Sun H."/>
            <person name="Tunlid A."/>
            <person name="Henrissat B."/>
            <person name="Grigoriev I.V."/>
            <person name="Hibbett D.S."/>
            <person name="Martin F."/>
        </authorList>
    </citation>
    <scope>NUCLEOTIDE SEQUENCE [LARGE SCALE GENOMIC DNA]</scope>
    <source>
        <strain evidence="3">ATCC 200175</strain>
    </source>
</reference>
<proteinExistence type="predicted"/>
<accession>A0A0C9TNB8</accession>
<dbReference type="HOGENOM" id="CLU_076944_0_0_1"/>
<feature type="compositionally biased region" description="Basic and acidic residues" evidence="1">
    <location>
        <begin position="251"/>
        <end position="262"/>
    </location>
</feature>
<organism evidence="2 3">
    <name type="scientific">Paxillus involutus ATCC 200175</name>
    <dbReference type="NCBI Taxonomy" id="664439"/>
    <lineage>
        <taxon>Eukaryota</taxon>
        <taxon>Fungi</taxon>
        <taxon>Dikarya</taxon>
        <taxon>Basidiomycota</taxon>
        <taxon>Agaricomycotina</taxon>
        <taxon>Agaricomycetes</taxon>
        <taxon>Agaricomycetidae</taxon>
        <taxon>Boletales</taxon>
        <taxon>Paxilineae</taxon>
        <taxon>Paxillaceae</taxon>
        <taxon>Paxillus</taxon>
    </lineage>
</organism>
<evidence type="ECO:0000256" key="1">
    <source>
        <dbReference type="SAM" id="MobiDB-lite"/>
    </source>
</evidence>
<protein>
    <submittedName>
        <fullName evidence="2">Uncharacterized protein</fullName>
    </submittedName>
</protein>
<gene>
    <name evidence="2" type="ORF">PAXINDRAFT_18167</name>
</gene>